<dbReference type="Pfam" id="PF02801">
    <property type="entry name" value="Ketoacyl-synt_C"/>
    <property type="match status" value="1"/>
</dbReference>
<dbReference type="EMBL" id="MU404354">
    <property type="protein sequence ID" value="KAI1613404.1"/>
    <property type="molecule type" value="Genomic_DNA"/>
</dbReference>
<organism evidence="14 15">
    <name type="scientific">Exophiala viscosa</name>
    <dbReference type="NCBI Taxonomy" id="2486360"/>
    <lineage>
        <taxon>Eukaryota</taxon>
        <taxon>Fungi</taxon>
        <taxon>Dikarya</taxon>
        <taxon>Ascomycota</taxon>
        <taxon>Pezizomycotina</taxon>
        <taxon>Eurotiomycetes</taxon>
        <taxon>Chaetothyriomycetidae</taxon>
        <taxon>Chaetothyriales</taxon>
        <taxon>Herpotrichiellaceae</taxon>
        <taxon>Exophiala</taxon>
    </lineage>
</organism>
<dbReference type="InterPro" id="IPR016035">
    <property type="entry name" value="Acyl_Trfase/lysoPLipase"/>
</dbReference>
<dbReference type="InterPro" id="IPR002347">
    <property type="entry name" value="SDR_fam"/>
</dbReference>
<dbReference type="Pfam" id="PF18314">
    <property type="entry name" value="FAS_I_H"/>
    <property type="match status" value="1"/>
</dbReference>
<name>A0AAN6IFB2_9EURO</name>
<dbReference type="Pfam" id="PF00109">
    <property type="entry name" value="ketoacyl-synt"/>
    <property type="match status" value="1"/>
</dbReference>
<dbReference type="InterPro" id="IPR050830">
    <property type="entry name" value="Fungal_FAS"/>
</dbReference>
<dbReference type="InterPro" id="IPR009081">
    <property type="entry name" value="PP-bd_ACP"/>
</dbReference>
<sequence>MDQVVARTLLVELLAHQFCYPVQWIETQDLLLGARNTERIIELGPGNTLVNMAKRTIGLKYQTKDTAQNLSRQLLTFQQNLDKISYEQKFVLPPEIPRSLAVNPDTEPVKTMEVTAPSPEGPIVPTTTTLLANTAPTAEVEDAPVNVVDVVSTIIAVGLKKPLDGFQMSKSIKALAGGRSTLQNEIIGDLASEFDTIPEGAEDLPLDTLCATIQSTFSGKLGKKSSSLIDKMISNKSPGTFQSAGIRKYLKQRWGFGPGRQDSVLLWAVTSAPDFRLKNEDEAKIFLDSVAQIYIAKNGLTPPDASREGASAAGQATISAEALEFLEAKQKTVLMEQLTLSARLLGLDLQASDAAVAGLQQRITVLEKQLDLWNTEHGEVYALGIEPIFSSLKARHYDSWWNWGLQDLLTLVSSVRNQELKRKDPEYEVLRRSLQNRSHPRLLEALRFLASNAVDHELRDILEQLQNDCEATMKRKPAAYPRSVSMAPVTEIEESGKIVYKEQPRPSDAEDGRTHLQLGRKGLRCWEYDPSLSSRLHECLSDAQSSGLAFADNTVLVTGAGAGSIGAEIVRFLLCAGAHVIVTSSSYSSKVTKYYQDVYSKYGARGSKLVLLPCNQASVQDMEALVKYIYEKDGLASDLDFVIPFAAISESGRELDNLNSKSELAHRLMLTNTLRLLGLIKQQKASRGIMTRPAHVVLPLSPNHGMFGGDGLYAESKLGLESLFEKWHTEDWGEYLTICGAIIGWTRGTALMSDNDIVAEGMEKLGMRTYSQEEMAFNILALMSPKILPFAVSGPLVADLSGGMGDVANLKDITTNIRTSINQTSDERRGRAREAEFDALPTNLEPQMERQANMEFNFPTLPDWESQVQPLTEQLEGMVDLSRVVVVTGFAEVGPWGNARVRWDMEANGRLSTESCIELAWIMGLIKAYSGMVDGQPYSGWLDKESGKPITDQGIADKYGKYMLDHAGIRFMEPKKDSPLWNGRDSLQEIEILKDHGPFEVSEECALDLKRAHGDLVHLSPNSESGQVKVTLKKGARIMIPKLLSTQHTVGGQVPTGWDARTYGVPEEIINQVDPGTLYPLVCAAEALRTAGILDPYELYQYLHIADVANCVGSGFGGASSLRKMFKGRYQDGAVPNDVLAESFINSGSAWINMLLLSAAGANKTPVGACATSVESLDTGYDLIVNGKAKACLVGGFDDMLKDVADEFASLKATINVDEDILRGREPKEMSRPATSSRKGFVEAEGAGIQLITSASLAIEMGLPIHGVVAFTNTAMDKAGRSLPAPGRGILGSAVQRQSKYESPLMSMSYRKRALKARLDQAKKLRELQLSYLEEELGQFQSQKVDFDLDEYREQRLAGIDADTRRDERDALNTYGNQFWVHDKTIAPMRGALAVWGLTVDDIDVISFHGTSTRANEKNEASVVHEQLRHLGRKKGNVVPCVFQKSVTGHPKGPAGAWMLNGCLQMMETGVVPGNRNADNIEDALEQFDFLVYPNKSTKKQEIRAFSMTSFGFGQKGAQMVGIHPKYLYATISKQDYQAYERRLRIREKKATRRFHEGLSNNSVFVAKEQPPYAACDEMKVLLNPDTRLPRGS</sequence>
<dbReference type="Gene3D" id="3.30.70.2490">
    <property type="match status" value="1"/>
</dbReference>
<feature type="active site" description="For beta-ketoacyl synthase activity" evidence="9">
    <location>
        <position position="1170"/>
    </location>
</feature>
<evidence type="ECO:0000313" key="14">
    <source>
        <dbReference type="EMBL" id="KAI1613404.1"/>
    </source>
</evidence>
<dbReference type="InterPro" id="IPR020841">
    <property type="entry name" value="PKS_Beta-ketoAc_synthase_dom"/>
</dbReference>
<dbReference type="Gene3D" id="3.40.50.720">
    <property type="entry name" value="NAD(P)-binding Rossmann-like Domain"/>
    <property type="match status" value="2"/>
</dbReference>
<dbReference type="Gene3D" id="6.10.250.1930">
    <property type="match status" value="1"/>
</dbReference>
<evidence type="ECO:0000256" key="5">
    <source>
        <dbReference type="ARBA" id="ARBA00022857"/>
    </source>
</evidence>
<dbReference type="PIRSF" id="PIRSF000454">
    <property type="entry name" value="FAS_yeast_alpha"/>
    <property type="match status" value="1"/>
</dbReference>
<accession>A0AAN6IFB2</accession>
<dbReference type="GO" id="GO:0004315">
    <property type="term" value="F:3-oxoacyl-[acyl-carrier-protein] synthase activity"/>
    <property type="evidence" value="ECO:0007669"/>
    <property type="project" value="InterPro"/>
</dbReference>
<dbReference type="PROSITE" id="PS52004">
    <property type="entry name" value="KS3_2"/>
    <property type="match status" value="1"/>
</dbReference>
<dbReference type="InterPro" id="IPR026025">
    <property type="entry name" value="FAS_alpha_yeast"/>
</dbReference>
<dbReference type="SUPFAM" id="SSF52151">
    <property type="entry name" value="FabD/lysophospholipase-like"/>
    <property type="match status" value="1"/>
</dbReference>
<comment type="similarity">
    <text evidence="1 8">Belongs to the thiolase-like superfamily. Fungal fatty acid synthetase subunit alpha family.</text>
</comment>
<comment type="catalytic activity">
    <reaction evidence="6">
        <text>acetyl-CoA + n malonyl-CoA + 2n NADPH + 4n H(+) = a long-chain-acyl-CoA + n CoA + n CO2 + 2n NADP(+).</text>
        <dbReference type="EC" id="2.3.1.86"/>
    </reaction>
</comment>
<comment type="catalytic activity">
    <reaction evidence="7">
        <text>a (3R)-hydroxyacyl-[ACP] + NADP(+) = a 3-oxoacyl-[ACP] + NADPH + H(+)</text>
        <dbReference type="Rhea" id="RHEA:17397"/>
        <dbReference type="Rhea" id="RHEA-COMP:9916"/>
        <dbReference type="Rhea" id="RHEA-COMP:9945"/>
        <dbReference type="ChEBI" id="CHEBI:15378"/>
        <dbReference type="ChEBI" id="CHEBI:57783"/>
        <dbReference type="ChEBI" id="CHEBI:58349"/>
        <dbReference type="ChEBI" id="CHEBI:78776"/>
        <dbReference type="ChEBI" id="CHEBI:78827"/>
        <dbReference type="EC" id="1.1.1.100"/>
    </reaction>
</comment>
<evidence type="ECO:0000256" key="3">
    <source>
        <dbReference type="ARBA" id="ARBA00022553"/>
    </source>
</evidence>
<dbReference type="GO" id="GO:0008897">
    <property type="term" value="F:holo-[acyl-carrier-protein] synthase activity"/>
    <property type="evidence" value="ECO:0007669"/>
    <property type="project" value="InterPro"/>
</dbReference>
<dbReference type="InterPro" id="IPR016039">
    <property type="entry name" value="Thiolase-like"/>
</dbReference>
<dbReference type="InterPro" id="IPR047224">
    <property type="entry name" value="FAS_alpha_su_C"/>
</dbReference>
<dbReference type="InterPro" id="IPR014031">
    <property type="entry name" value="Ketoacyl_synth_C"/>
</dbReference>
<dbReference type="SUPFAM" id="SSF53901">
    <property type="entry name" value="Thiolase-like"/>
    <property type="match status" value="2"/>
</dbReference>
<dbReference type="Pfam" id="PF18325">
    <property type="entry name" value="Fas_alpha_ACP"/>
    <property type="match status" value="1"/>
</dbReference>
<keyword evidence="5" id="KW-0521">NADP</keyword>
<feature type="modified residue" description="O-(pantetheine 4'-phosphoryl)serine" evidence="10">
    <location>
        <position position="180"/>
    </location>
</feature>
<evidence type="ECO:0000256" key="8">
    <source>
        <dbReference type="PIRNR" id="PIRNR000454"/>
    </source>
</evidence>
<proteinExistence type="inferred from homology"/>
<evidence type="ECO:0000256" key="10">
    <source>
        <dbReference type="PIRSR" id="PIRSR000454-4"/>
    </source>
</evidence>
<dbReference type="PROSITE" id="PS50075">
    <property type="entry name" value="CARRIER"/>
    <property type="match status" value="1"/>
</dbReference>
<feature type="domain" description="Carrier" evidence="12">
    <location>
        <begin position="145"/>
        <end position="220"/>
    </location>
</feature>
<dbReference type="Gene3D" id="3.90.25.70">
    <property type="match status" value="1"/>
</dbReference>
<evidence type="ECO:0000256" key="9">
    <source>
        <dbReference type="PIRSR" id="PIRSR000454-1"/>
    </source>
</evidence>
<protein>
    <submittedName>
        <fullName evidence="14">Fatty acid synthase subunit alpha reductase</fullName>
    </submittedName>
</protein>
<dbReference type="GO" id="GO:0004316">
    <property type="term" value="F:3-oxoacyl-[acyl-carrier-protein] reductase (NADPH) activity"/>
    <property type="evidence" value="ECO:0007669"/>
    <property type="project" value="UniProtKB-EC"/>
</dbReference>
<keyword evidence="2 8" id="KW-0596">Phosphopantetheine</keyword>
<dbReference type="InterPro" id="IPR036291">
    <property type="entry name" value="NAD(P)-bd_dom_sf"/>
</dbReference>
<comment type="caution">
    <text evidence="14">The sequence shown here is derived from an EMBL/GenBank/DDBJ whole genome shotgun (WGS) entry which is preliminary data.</text>
</comment>
<evidence type="ECO:0000259" key="13">
    <source>
        <dbReference type="PROSITE" id="PS52004"/>
    </source>
</evidence>
<evidence type="ECO:0000313" key="15">
    <source>
        <dbReference type="Proteomes" id="UP001203852"/>
    </source>
</evidence>
<dbReference type="InterPro" id="IPR041550">
    <property type="entry name" value="FASI_helical"/>
</dbReference>
<feature type="coiled-coil region" evidence="11">
    <location>
        <begin position="349"/>
        <end position="376"/>
    </location>
</feature>
<dbReference type="CDD" id="cd00828">
    <property type="entry name" value="elong_cond_enzymes"/>
    <property type="match status" value="1"/>
</dbReference>
<dbReference type="FunFam" id="3.90.25.70:FF:000001">
    <property type="entry name" value="Fatty acid synthase subunit alpha"/>
    <property type="match status" value="1"/>
</dbReference>
<dbReference type="PANTHER" id="PTHR10982:SF21">
    <property type="entry name" value="FATTY ACID SYNTHASE SUBUNIT BETA"/>
    <property type="match status" value="1"/>
</dbReference>
<dbReference type="Gene3D" id="3.40.47.10">
    <property type="match status" value="1"/>
</dbReference>
<dbReference type="GO" id="GO:0044550">
    <property type="term" value="P:secondary metabolite biosynthetic process"/>
    <property type="evidence" value="ECO:0007669"/>
    <property type="project" value="UniProtKB-ARBA"/>
</dbReference>
<keyword evidence="15" id="KW-1185">Reference proteome</keyword>
<dbReference type="Gene3D" id="6.10.140.1410">
    <property type="match status" value="1"/>
</dbReference>
<dbReference type="GO" id="GO:0005835">
    <property type="term" value="C:fatty acid synthase complex"/>
    <property type="evidence" value="ECO:0007669"/>
    <property type="project" value="InterPro"/>
</dbReference>
<dbReference type="GO" id="GO:0004312">
    <property type="term" value="F:fatty acid synthase activity"/>
    <property type="evidence" value="ECO:0007669"/>
    <property type="project" value="InterPro"/>
</dbReference>
<feature type="domain" description="Ketosynthase family 3 (KS3)" evidence="13">
    <location>
        <begin position="966"/>
        <end position="1524"/>
    </location>
</feature>
<dbReference type="CDD" id="cd08950">
    <property type="entry name" value="KR_fFAS_SDR_c_like"/>
    <property type="match status" value="1"/>
</dbReference>
<evidence type="ECO:0000256" key="11">
    <source>
        <dbReference type="SAM" id="Coils"/>
    </source>
</evidence>
<dbReference type="Pfam" id="PF00106">
    <property type="entry name" value="adh_short"/>
    <property type="match status" value="1"/>
</dbReference>
<dbReference type="SUPFAM" id="SSF51735">
    <property type="entry name" value="NAD(P)-binding Rossmann-fold domains"/>
    <property type="match status" value="1"/>
</dbReference>
<evidence type="ECO:0000256" key="4">
    <source>
        <dbReference type="ARBA" id="ARBA00022679"/>
    </source>
</evidence>
<dbReference type="PANTHER" id="PTHR10982">
    <property type="entry name" value="MALONYL COA-ACYL CARRIER PROTEIN TRANSACYLASE"/>
    <property type="match status" value="1"/>
</dbReference>
<evidence type="ECO:0000256" key="1">
    <source>
        <dbReference type="ARBA" id="ARBA00007485"/>
    </source>
</evidence>
<dbReference type="Proteomes" id="UP001203852">
    <property type="component" value="Unassembled WGS sequence"/>
</dbReference>
<gene>
    <name evidence="14" type="ORF">EDD36DRAFT_383457</name>
</gene>
<evidence type="ECO:0000259" key="12">
    <source>
        <dbReference type="PROSITE" id="PS50075"/>
    </source>
</evidence>
<reference evidence="14" key="1">
    <citation type="journal article" date="2022" name="bioRxiv">
        <title>Deciphering the potential niche of two novel black yeast fungi from a biological soil crust based on their genomes, phenotypes, and melanin regulation.</title>
        <authorList>
            <consortium name="DOE Joint Genome Institute"/>
            <person name="Carr E.C."/>
            <person name="Barton Q."/>
            <person name="Grambo S."/>
            <person name="Sullivan M."/>
            <person name="Renfro C.M."/>
            <person name="Kuo A."/>
            <person name="Pangilinan J."/>
            <person name="Lipzen A."/>
            <person name="Keymanesh K."/>
            <person name="Savage E."/>
            <person name="Barry K."/>
            <person name="Grigoriev I.V."/>
            <person name="Riekhof W.R."/>
            <person name="Harris S.S."/>
        </authorList>
    </citation>
    <scope>NUCLEOTIDE SEQUENCE</scope>
    <source>
        <strain evidence="14">JF 03-4F</strain>
    </source>
</reference>
<dbReference type="GO" id="GO:0042759">
    <property type="term" value="P:long-chain fatty acid biosynthetic process"/>
    <property type="evidence" value="ECO:0007669"/>
    <property type="project" value="UniProtKB-UniRule"/>
</dbReference>
<dbReference type="InterPro" id="IPR014030">
    <property type="entry name" value="Ketoacyl_synth_N"/>
</dbReference>
<dbReference type="GO" id="GO:0004321">
    <property type="term" value="F:fatty-acyl-CoA synthase activity"/>
    <property type="evidence" value="ECO:0007669"/>
    <property type="project" value="UniProtKB-EC"/>
</dbReference>
<keyword evidence="4 8" id="KW-0808">Transferase</keyword>
<evidence type="ECO:0000256" key="7">
    <source>
        <dbReference type="ARBA" id="ARBA00048508"/>
    </source>
</evidence>
<dbReference type="InterPro" id="IPR040899">
    <property type="entry name" value="Fas_alpha_ACP"/>
</dbReference>
<evidence type="ECO:0000256" key="6">
    <source>
        <dbReference type="ARBA" id="ARBA00048237"/>
    </source>
</evidence>
<keyword evidence="11" id="KW-0175">Coiled coil</keyword>
<evidence type="ECO:0000256" key="2">
    <source>
        <dbReference type="ARBA" id="ARBA00022450"/>
    </source>
</evidence>
<keyword evidence="3" id="KW-0597">Phosphoprotein</keyword>